<gene>
    <name evidence="4" type="ORF">P154DRAFT_584057</name>
</gene>
<feature type="compositionally biased region" description="Acidic residues" evidence="2">
    <location>
        <begin position="310"/>
        <end position="319"/>
    </location>
</feature>
<dbReference type="Proteomes" id="UP000799779">
    <property type="component" value="Unassembled WGS sequence"/>
</dbReference>
<feature type="signal peptide" evidence="3">
    <location>
        <begin position="1"/>
        <end position="20"/>
    </location>
</feature>
<keyword evidence="3" id="KW-0732">Signal</keyword>
<feature type="region of interest" description="Disordered" evidence="2">
    <location>
        <begin position="20"/>
        <end position="39"/>
    </location>
</feature>
<accession>A0A6A5X4R3</accession>
<proteinExistence type="predicted"/>
<feature type="chain" id="PRO_5025671007" evidence="3">
    <location>
        <begin position="21"/>
        <end position="499"/>
    </location>
</feature>
<dbReference type="AlphaFoldDB" id="A0A6A5X4R3"/>
<feature type="compositionally biased region" description="Basic and acidic residues" evidence="2">
    <location>
        <begin position="332"/>
        <end position="351"/>
    </location>
</feature>
<keyword evidence="5" id="KW-1185">Reference proteome</keyword>
<name>A0A6A5X4R3_9PLEO</name>
<protein>
    <submittedName>
        <fullName evidence="4">Uncharacterized protein</fullName>
    </submittedName>
</protein>
<evidence type="ECO:0000313" key="4">
    <source>
        <dbReference type="EMBL" id="KAF2007824.1"/>
    </source>
</evidence>
<dbReference type="EMBL" id="ML977556">
    <property type="protein sequence ID" value="KAF2007824.1"/>
    <property type="molecule type" value="Genomic_DNA"/>
</dbReference>
<feature type="compositionally biased region" description="Polar residues" evidence="2">
    <location>
        <begin position="74"/>
        <end position="86"/>
    </location>
</feature>
<feature type="coiled-coil region" evidence="1">
    <location>
        <begin position="392"/>
        <end position="429"/>
    </location>
</feature>
<feature type="region of interest" description="Disordered" evidence="2">
    <location>
        <begin position="267"/>
        <end position="351"/>
    </location>
</feature>
<feature type="compositionally biased region" description="Acidic residues" evidence="2">
    <location>
        <begin position="279"/>
        <end position="288"/>
    </location>
</feature>
<evidence type="ECO:0000256" key="3">
    <source>
        <dbReference type="SAM" id="SignalP"/>
    </source>
</evidence>
<evidence type="ECO:0000313" key="5">
    <source>
        <dbReference type="Proteomes" id="UP000799779"/>
    </source>
</evidence>
<sequence>MRIPLLIAVAVGLQCHSVPAAPVSDATPPSLPSPRNITSFMPVPLQPAPPAPPELLAQEVDLLNEIAGKIANDQLPTENAAPTQISKRGDKKEDDHFKSLEHCEKVCEEAFNEELVNRELRGEKIEPQYHKPSFTMDPYSASWNNIWAPCTNSAAMYEHGHPQHDIFARPIPTRNAQFSHLHSEPRFFHPAPSHPLLSSFSRLIELQDPSLRSDHINRPMRPAERPTPPFQFHMPRHTGGEFGAFGWKYPDFGDVYGVEREIEPEGRAVSPLGHVVESSGDEAEDEGESLGMRRGRGGEDYRPGYAETIFDVEEVEGGGEEVRVPEGSAHGHGTEGLEDRGGEREPSHREIENSLSRTLEHVQHPSYSDQHSELREWENRLRQSAASQTAEQGRLLQERERFEQEKKILEVREQRLRKEERRFAIARRKFNEDVLEINGQNPCRRRLWERDDGRHAWTNGDGYELSRCVGEDEEDFGIFDEFGQIEDGRELFGVGDEEF</sequence>
<reference evidence="4" key="1">
    <citation type="journal article" date="2020" name="Stud. Mycol.">
        <title>101 Dothideomycetes genomes: a test case for predicting lifestyles and emergence of pathogens.</title>
        <authorList>
            <person name="Haridas S."/>
            <person name="Albert R."/>
            <person name="Binder M."/>
            <person name="Bloem J."/>
            <person name="Labutti K."/>
            <person name="Salamov A."/>
            <person name="Andreopoulos B."/>
            <person name="Baker S."/>
            <person name="Barry K."/>
            <person name="Bills G."/>
            <person name="Bluhm B."/>
            <person name="Cannon C."/>
            <person name="Castanera R."/>
            <person name="Culley D."/>
            <person name="Daum C."/>
            <person name="Ezra D."/>
            <person name="Gonzalez J."/>
            <person name="Henrissat B."/>
            <person name="Kuo A."/>
            <person name="Liang C."/>
            <person name="Lipzen A."/>
            <person name="Lutzoni F."/>
            <person name="Magnuson J."/>
            <person name="Mondo S."/>
            <person name="Nolan M."/>
            <person name="Ohm R."/>
            <person name="Pangilinan J."/>
            <person name="Park H.-J."/>
            <person name="Ramirez L."/>
            <person name="Alfaro M."/>
            <person name="Sun H."/>
            <person name="Tritt A."/>
            <person name="Yoshinaga Y."/>
            <person name="Zwiers L.-H."/>
            <person name="Turgeon B."/>
            <person name="Goodwin S."/>
            <person name="Spatafora J."/>
            <person name="Crous P."/>
            <person name="Grigoriev I."/>
        </authorList>
    </citation>
    <scope>NUCLEOTIDE SEQUENCE</scope>
    <source>
        <strain evidence="4">CBS 123094</strain>
    </source>
</reference>
<feature type="region of interest" description="Disordered" evidence="2">
    <location>
        <begin position="71"/>
        <end position="93"/>
    </location>
</feature>
<evidence type="ECO:0000256" key="1">
    <source>
        <dbReference type="SAM" id="Coils"/>
    </source>
</evidence>
<evidence type="ECO:0000256" key="2">
    <source>
        <dbReference type="SAM" id="MobiDB-lite"/>
    </source>
</evidence>
<organism evidence="4 5">
    <name type="scientific">Amniculicola lignicola CBS 123094</name>
    <dbReference type="NCBI Taxonomy" id="1392246"/>
    <lineage>
        <taxon>Eukaryota</taxon>
        <taxon>Fungi</taxon>
        <taxon>Dikarya</taxon>
        <taxon>Ascomycota</taxon>
        <taxon>Pezizomycotina</taxon>
        <taxon>Dothideomycetes</taxon>
        <taxon>Pleosporomycetidae</taxon>
        <taxon>Pleosporales</taxon>
        <taxon>Amniculicolaceae</taxon>
        <taxon>Amniculicola</taxon>
    </lineage>
</organism>
<keyword evidence="1" id="KW-0175">Coiled coil</keyword>